<organism evidence="1 2">
    <name type="scientific">Salinicoccus sediminis</name>
    <dbReference type="NCBI Taxonomy" id="1432562"/>
    <lineage>
        <taxon>Bacteria</taxon>
        <taxon>Bacillati</taxon>
        <taxon>Bacillota</taxon>
        <taxon>Bacilli</taxon>
        <taxon>Bacillales</taxon>
        <taxon>Staphylococcaceae</taxon>
        <taxon>Salinicoccus</taxon>
    </lineage>
</organism>
<keyword evidence="2" id="KW-1185">Reference proteome</keyword>
<dbReference type="RefSeq" id="WP_046514738.1">
    <property type="nucleotide sequence ID" value="NZ_LAYZ01000003.1"/>
</dbReference>
<reference evidence="1 2" key="1">
    <citation type="submission" date="2015-04" db="EMBL/GenBank/DDBJ databases">
        <title>Taxonomic description and genome sequence of Salinicoccus sediminis sp. nov., a novel hyper halotolerant bacterium isolated from marine sediment.</title>
        <authorList>
            <person name="Mathan Kumar R."/>
            <person name="Kaur G."/>
            <person name="Kumar N."/>
            <person name="Kumar A."/>
            <person name="Singh N.K."/>
            <person name="Kaur N."/>
            <person name="Mayilraj S."/>
        </authorList>
    </citation>
    <scope>NUCLEOTIDE SEQUENCE [LARGE SCALE GENOMIC DNA]</scope>
    <source>
        <strain evidence="1 2">SV-16</strain>
    </source>
</reference>
<accession>A0A0M2SM33</accession>
<evidence type="ECO:0000313" key="2">
    <source>
        <dbReference type="Proteomes" id="UP000034287"/>
    </source>
</evidence>
<dbReference type="PATRIC" id="fig|1432562.3.peg.1343"/>
<dbReference type="Proteomes" id="UP000034287">
    <property type="component" value="Unassembled WGS sequence"/>
</dbReference>
<dbReference type="EMBL" id="LAYZ01000003">
    <property type="protein sequence ID" value="KKK34721.1"/>
    <property type="molecule type" value="Genomic_DNA"/>
</dbReference>
<gene>
    <name evidence="1" type="ORF">WN59_06745</name>
</gene>
<comment type="caution">
    <text evidence="1">The sequence shown here is derived from an EMBL/GenBank/DDBJ whole genome shotgun (WGS) entry which is preliminary data.</text>
</comment>
<dbReference type="AlphaFoldDB" id="A0A0M2SM33"/>
<sequence length="148" mass="17299">MRTPEETYKELVDLFKKCKEGNINGDTDTHVVNKLHESKIFRDLRFLMMTEDISLSEDDFIYFETEQALIVTKSHITYLSYKDSQLYTQKSKQALTDYTLVYSDGIVDDLNLTEIHFSIADNTIKLTYDNAYSKNNFNNLKDKISNLL</sequence>
<name>A0A0M2SM33_9STAP</name>
<protein>
    <submittedName>
        <fullName evidence="1">Uncharacterized protein</fullName>
    </submittedName>
</protein>
<evidence type="ECO:0000313" key="1">
    <source>
        <dbReference type="EMBL" id="KKK34721.1"/>
    </source>
</evidence>
<proteinExistence type="predicted"/>